<dbReference type="Proteomes" id="UP000054018">
    <property type="component" value="Unassembled WGS sequence"/>
</dbReference>
<sequence length="54" mass="6149">MTTSRFSLWGDSWVQLTFWKSVIALPVFQLIHPSESLPAALFLLHLSLAATTYR</sequence>
<name>A0A0C9ZJ61_9AGAM</name>
<keyword evidence="2" id="KW-1185">Reference proteome</keyword>
<organism evidence="1 2">
    <name type="scientific">Pisolithus microcarpus 441</name>
    <dbReference type="NCBI Taxonomy" id="765257"/>
    <lineage>
        <taxon>Eukaryota</taxon>
        <taxon>Fungi</taxon>
        <taxon>Dikarya</taxon>
        <taxon>Basidiomycota</taxon>
        <taxon>Agaricomycotina</taxon>
        <taxon>Agaricomycetes</taxon>
        <taxon>Agaricomycetidae</taxon>
        <taxon>Boletales</taxon>
        <taxon>Sclerodermatineae</taxon>
        <taxon>Pisolithaceae</taxon>
        <taxon>Pisolithus</taxon>
    </lineage>
</organism>
<evidence type="ECO:0000313" key="1">
    <source>
        <dbReference type="EMBL" id="KIK29361.1"/>
    </source>
</evidence>
<reference evidence="2" key="2">
    <citation type="submission" date="2015-01" db="EMBL/GenBank/DDBJ databases">
        <title>Evolutionary Origins and Diversification of the Mycorrhizal Mutualists.</title>
        <authorList>
            <consortium name="DOE Joint Genome Institute"/>
            <consortium name="Mycorrhizal Genomics Consortium"/>
            <person name="Kohler A."/>
            <person name="Kuo A."/>
            <person name="Nagy L.G."/>
            <person name="Floudas D."/>
            <person name="Copeland A."/>
            <person name="Barry K.W."/>
            <person name="Cichocki N."/>
            <person name="Veneault-Fourrey C."/>
            <person name="LaButti K."/>
            <person name="Lindquist E.A."/>
            <person name="Lipzen A."/>
            <person name="Lundell T."/>
            <person name="Morin E."/>
            <person name="Murat C."/>
            <person name="Riley R."/>
            <person name="Ohm R."/>
            <person name="Sun H."/>
            <person name="Tunlid A."/>
            <person name="Henrissat B."/>
            <person name="Grigoriev I.V."/>
            <person name="Hibbett D.S."/>
            <person name="Martin F."/>
        </authorList>
    </citation>
    <scope>NUCLEOTIDE SEQUENCE [LARGE SCALE GENOMIC DNA]</scope>
    <source>
        <strain evidence="2">441</strain>
    </source>
</reference>
<gene>
    <name evidence="1" type="ORF">PISMIDRAFT_672831</name>
</gene>
<accession>A0A0C9ZJ61</accession>
<dbReference type="HOGENOM" id="CLU_3051281_0_0_1"/>
<protein>
    <submittedName>
        <fullName evidence="1">Uncharacterized protein</fullName>
    </submittedName>
</protein>
<reference evidence="1 2" key="1">
    <citation type="submission" date="2014-04" db="EMBL/GenBank/DDBJ databases">
        <authorList>
            <consortium name="DOE Joint Genome Institute"/>
            <person name="Kuo A."/>
            <person name="Kohler A."/>
            <person name="Costa M.D."/>
            <person name="Nagy L.G."/>
            <person name="Floudas D."/>
            <person name="Copeland A."/>
            <person name="Barry K.W."/>
            <person name="Cichocki N."/>
            <person name="Veneault-Fourrey C."/>
            <person name="LaButti K."/>
            <person name="Lindquist E.A."/>
            <person name="Lipzen A."/>
            <person name="Lundell T."/>
            <person name="Morin E."/>
            <person name="Murat C."/>
            <person name="Sun H."/>
            <person name="Tunlid A."/>
            <person name="Henrissat B."/>
            <person name="Grigoriev I.V."/>
            <person name="Hibbett D.S."/>
            <person name="Martin F."/>
            <person name="Nordberg H.P."/>
            <person name="Cantor M.N."/>
            <person name="Hua S.X."/>
        </authorList>
    </citation>
    <scope>NUCLEOTIDE SEQUENCE [LARGE SCALE GENOMIC DNA]</scope>
    <source>
        <strain evidence="1 2">441</strain>
    </source>
</reference>
<dbReference type="AlphaFoldDB" id="A0A0C9ZJ61"/>
<dbReference type="EMBL" id="KN833690">
    <property type="protein sequence ID" value="KIK29361.1"/>
    <property type="molecule type" value="Genomic_DNA"/>
</dbReference>
<evidence type="ECO:0000313" key="2">
    <source>
        <dbReference type="Proteomes" id="UP000054018"/>
    </source>
</evidence>
<proteinExistence type="predicted"/>